<feature type="region of interest" description="Disordered" evidence="1">
    <location>
        <begin position="493"/>
        <end position="522"/>
    </location>
</feature>
<proteinExistence type="predicted"/>
<gene>
    <name evidence="3" type="ORF">ZT3D7_G1883</name>
</gene>
<organism evidence="3 4">
    <name type="scientific">Zymoseptoria tritici (strain ST99CH_3D7)</name>
    <dbReference type="NCBI Taxonomy" id="1276538"/>
    <lineage>
        <taxon>Eukaryota</taxon>
        <taxon>Fungi</taxon>
        <taxon>Dikarya</taxon>
        <taxon>Ascomycota</taxon>
        <taxon>Pezizomycotina</taxon>
        <taxon>Dothideomycetes</taxon>
        <taxon>Dothideomycetidae</taxon>
        <taxon>Mycosphaerellales</taxon>
        <taxon>Mycosphaerellaceae</taxon>
        <taxon>Zymoseptoria</taxon>
    </lineage>
</organism>
<sequence>MASCKICDDILDLFGMPRSEHKEIDLGSFEDALASPCPNHTSIIADFQVLHDRHKGRPVSHHLGFLADQVDRSIRLVSDVKRLGMTWELLAVKESDDKDSAGVGRILDPEWVDLDIVQTWRRECRETHGDQCQNPLRVPPVPPKWLIDVNKNCVVPAEGGMLYVALSYRWTGGQPTKTTLPKLRQDGALVDSEILAQIPPKIQHAMRLTAALDECYLWVDFICPEESESVSHSENPDLIASIFANAIFTIIVAEGEPEDGIRGLQGISEPRTLKQRVFKVRDRHLIVRNSQIFSLEHGHEKTQPESFQDFKVSGRKLIFQGGQVHWQCARSVQHEELVPGGEVDSYIDPRSSIVSLGFPDLDSLGHILSSHNTKDSTYDRNALADLAGLLNIFSRSFEGGFLYGVPETLFDRALAWRPQWSHTNLRRREIPDLPSWSWAAWQGMFTYQYGEAARVNYRNTYIQETIPITEWYTSSHPTDQPRRRIHSTWFEKRERRKDVSQPLPKGWKRLPAPDDEEQKETPQLYPDGCGEFLYRHPAFPDDFCDTWFYPFEVPEINTSTPFEIPEQTRYLFCRTWKAELWSQRSRNENKLTLSKGPGEPGIGELHLHNEKQLALWPENGIDGQEVVARSETGSSDVDVPSSESGKAVELVAINQCVVYKKTWHAELSRHDYPMQREEQVTVLWVEWKDGVAYRLACGWVEKDAWDLLQLEEVDLVLG</sequence>
<dbReference type="Pfam" id="PF06985">
    <property type="entry name" value="HET"/>
    <property type="match status" value="1"/>
</dbReference>
<protein>
    <recommendedName>
        <fullName evidence="2">Heterokaryon incompatibility domain-containing protein</fullName>
    </recommendedName>
</protein>
<evidence type="ECO:0000259" key="2">
    <source>
        <dbReference type="Pfam" id="PF06985"/>
    </source>
</evidence>
<evidence type="ECO:0000313" key="3">
    <source>
        <dbReference type="EMBL" id="SMQ46737.1"/>
    </source>
</evidence>
<dbReference type="PANTHER" id="PTHR33112">
    <property type="entry name" value="DOMAIN PROTEIN, PUTATIVE-RELATED"/>
    <property type="match status" value="1"/>
</dbReference>
<accession>A0A1X7RIB5</accession>
<keyword evidence="4" id="KW-1185">Reference proteome</keyword>
<evidence type="ECO:0000256" key="1">
    <source>
        <dbReference type="SAM" id="MobiDB-lite"/>
    </source>
</evidence>
<dbReference type="Proteomes" id="UP000215127">
    <property type="component" value="Chromosome 1"/>
</dbReference>
<dbReference type="PANTHER" id="PTHR33112:SF12">
    <property type="entry name" value="HETEROKARYON INCOMPATIBILITY DOMAIN-CONTAINING PROTEIN"/>
    <property type="match status" value="1"/>
</dbReference>
<dbReference type="EMBL" id="LT853692">
    <property type="protein sequence ID" value="SMQ46737.1"/>
    <property type="molecule type" value="Genomic_DNA"/>
</dbReference>
<reference evidence="3 4" key="1">
    <citation type="submission" date="2016-06" db="EMBL/GenBank/DDBJ databases">
        <authorList>
            <person name="Kjaerup R.B."/>
            <person name="Dalgaard T.S."/>
            <person name="Juul-Madsen H.R."/>
        </authorList>
    </citation>
    <scope>NUCLEOTIDE SEQUENCE [LARGE SCALE GENOMIC DNA]</scope>
</reference>
<dbReference type="InterPro" id="IPR010730">
    <property type="entry name" value="HET"/>
</dbReference>
<dbReference type="AlphaFoldDB" id="A0A1X7RIB5"/>
<name>A0A1X7RIB5_ZYMT9</name>
<evidence type="ECO:0000313" key="4">
    <source>
        <dbReference type="Proteomes" id="UP000215127"/>
    </source>
</evidence>
<feature type="domain" description="Heterokaryon incompatibility" evidence="2">
    <location>
        <begin position="163"/>
        <end position="280"/>
    </location>
</feature>